<evidence type="ECO:0000313" key="2">
    <source>
        <dbReference type="EMBL" id="KPH82876.1"/>
    </source>
</evidence>
<proteinExistence type="predicted"/>
<feature type="region of interest" description="Disordered" evidence="1">
    <location>
        <begin position="1"/>
        <end position="20"/>
    </location>
</feature>
<dbReference type="AlphaFoldDB" id="A0A0N0MD16"/>
<accession>A0A0N0MD16</accession>
<dbReference type="PATRIC" id="fig|1526658.3.peg.1828"/>
<evidence type="ECO:0000313" key="3">
    <source>
        <dbReference type="Proteomes" id="UP000037822"/>
    </source>
</evidence>
<comment type="caution">
    <text evidence="2">The sequence shown here is derived from an EMBL/GenBank/DDBJ whole genome shotgun (WGS) entry which is preliminary data.</text>
</comment>
<reference evidence="2 3" key="1">
    <citation type="submission" date="2015-07" db="EMBL/GenBank/DDBJ databases">
        <title>Whole genome sequencing of Bosea vaviloviae isolated from cave pool.</title>
        <authorList>
            <person name="Tan N.E.H."/>
            <person name="Lee Y.P."/>
            <person name="Gan H.M."/>
            <person name="Barton H."/>
            <person name="Savka M.A."/>
        </authorList>
    </citation>
    <scope>NUCLEOTIDE SEQUENCE [LARGE SCALE GENOMIC DNA]</scope>
    <source>
        <strain evidence="2 3">SD260</strain>
    </source>
</reference>
<name>A0A0N0MD16_9HYPH</name>
<organism evidence="2 3">
    <name type="scientific">Bosea vaviloviae</name>
    <dbReference type="NCBI Taxonomy" id="1526658"/>
    <lineage>
        <taxon>Bacteria</taxon>
        <taxon>Pseudomonadati</taxon>
        <taxon>Pseudomonadota</taxon>
        <taxon>Alphaproteobacteria</taxon>
        <taxon>Hyphomicrobiales</taxon>
        <taxon>Boseaceae</taxon>
        <taxon>Bosea</taxon>
    </lineage>
</organism>
<sequence>MPNSPGGATDPTIVSRNPMPVQPEVPRIERIGSVRILRGAAGWRGVALRLANTTGEDETFQLALTAGDGRSITVATVNQDDAVALWRDCGRASGLPLLLETSDGAISEPFPQIGPLALGPIRVRRRHAFLNGRRPRFLVRRKSGRLAERPVVISGDRLTD</sequence>
<protein>
    <submittedName>
        <fullName evidence="2">Uncharacterized protein</fullName>
    </submittedName>
</protein>
<dbReference type="Pfam" id="PF19596">
    <property type="entry name" value="DUF6101"/>
    <property type="match status" value="1"/>
</dbReference>
<evidence type="ECO:0000256" key="1">
    <source>
        <dbReference type="SAM" id="MobiDB-lite"/>
    </source>
</evidence>
<dbReference type="Proteomes" id="UP000037822">
    <property type="component" value="Unassembled WGS sequence"/>
</dbReference>
<dbReference type="EMBL" id="LGSZ01000010">
    <property type="protein sequence ID" value="KPH82876.1"/>
    <property type="molecule type" value="Genomic_DNA"/>
</dbReference>
<gene>
    <name evidence="2" type="ORF">AE618_01835</name>
</gene>
<keyword evidence="3" id="KW-1185">Reference proteome</keyword>
<dbReference type="InterPro" id="IPR046083">
    <property type="entry name" value="DUF6101"/>
</dbReference>